<keyword evidence="9" id="KW-1185">Reference proteome</keyword>
<dbReference type="SUPFAM" id="SSF51445">
    <property type="entry name" value="(Trans)glycosidases"/>
    <property type="match status" value="1"/>
</dbReference>
<comment type="caution">
    <text evidence="8">The sequence shown here is derived from an EMBL/GenBank/DDBJ whole genome shotgun (WGS) entry which is preliminary data.</text>
</comment>
<evidence type="ECO:0000259" key="6">
    <source>
        <dbReference type="Pfam" id="PF00150"/>
    </source>
</evidence>
<proteinExistence type="inferred from homology"/>
<accession>A0ABS0L008</accession>
<reference evidence="8 9" key="1">
    <citation type="submission" date="2020-11" db="EMBL/GenBank/DDBJ databases">
        <title>Hymenobacter sp.</title>
        <authorList>
            <person name="Kim M.K."/>
        </authorList>
    </citation>
    <scope>NUCLEOTIDE SEQUENCE [LARGE SCALE GENOMIC DNA]</scope>
    <source>
        <strain evidence="8 9">BT594</strain>
    </source>
</reference>
<dbReference type="EMBL" id="JADWYK010000003">
    <property type="protein sequence ID" value="MBG8553449.1"/>
    <property type="molecule type" value="Genomic_DNA"/>
</dbReference>
<dbReference type="InterPro" id="IPR017853">
    <property type="entry name" value="GH"/>
</dbReference>
<dbReference type="InterPro" id="IPR001547">
    <property type="entry name" value="Glyco_hydro_5"/>
</dbReference>
<dbReference type="Proteomes" id="UP000601099">
    <property type="component" value="Unassembled WGS sequence"/>
</dbReference>
<keyword evidence="1 3" id="KW-0378">Hydrolase</keyword>
<feature type="region of interest" description="Disordered" evidence="4">
    <location>
        <begin position="560"/>
        <end position="599"/>
    </location>
</feature>
<dbReference type="InterPro" id="IPR013783">
    <property type="entry name" value="Ig-like_fold"/>
</dbReference>
<evidence type="ECO:0000256" key="5">
    <source>
        <dbReference type="SAM" id="SignalP"/>
    </source>
</evidence>
<keyword evidence="5" id="KW-0732">Signal</keyword>
<dbReference type="Pfam" id="PF16586">
    <property type="entry name" value="DUF5060"/>
    <property type="match status" value="1"/>
</dbReference>
<feature type="compositionally biased region" description="Low complexity" evidence="4">
    <location>
        <begin position="581"/>
        <end position="599"/>
    </location>
</feature>
<evidence type="ECO:0000256" key="4">
    <source>
        <dbReference type="SAM" id="MobiDB-lite"/>
    </source>
</evidence>
<feature type="domain" description="DUF5060" evidence="7">
    <location>
        <begin position="36"/>
        <end position="103"/>
    </location>
</feature>
<organism evidence="8 9">
    <name type="scientific">Hymenobacter guriensis</name>
    <dbReference type="NCBI Taxonomy" id="2793065"/>
    <lineage>
        <taxon>Bacteria</taxon>
        <taxon>Pseudomonadati</taxon>
        <taxon>Bacteroidota</taxon>
        <taxon>Cytophagia</taxon>
        <taxon>Cytophagales</taxon>
        <taxon>Hymenobacteraceae</taxon>
        <taxon>Hymenobacter</taxon>
    </lineage>
</organism>
<dbReference type="Gene3D" id="3.20.20.80">
    <property type="entry name" value="Glycosidases"/>
    <property type="match status" value="1"/>
</dbReference>
<evidence type="ECO:0000313" key="8">
    <source>
        <dbReference type="EMBL" id="MBG8553449.1"/>
    </source>
</evidence>
<dbReference type="Pfam" id="PF00150">
    <property type="entry name" value="Cellulase"/>
    <property type="match status" value="1"/>
</dbReference>
<evidence type="ECO:0000256" key="1">
    <source>
        <dbReference type="ARBA" id="ARBA00022801"/>
    </source>
</evidence>
<feature type="signal peptide" evidence="5">
    <location>
        <begin position="1"/>
        <end position="22"/>
    </location>
</feature>
<name>A0ABS0L008_9BACT</name>
<evidence type="ECO:0000256" key="3">
    <source>
        <dbReference type="RuleBase" id="RU361153"/>
    </source>
</evidence>
<dbReference type="RefSeq" id="WP_196954459.1">
    <property type="nucleotide sequence ID" value="NZ_JADWYK010000003.1"/>
</dbReference>
<protein>
    <submittedName>
        <fullName evidence="8">DUF5060 domain-containing protein</fullName>
    </submittedName>
</protein>
<evidence type="ECO:0000256" key="2">
    <source>
        <dbReference type="ARBA" id="ARBA00023295"/>
    </source>
</evidence>
<gene>
    <name evidence="8" type="ORF">I5L79_07820</name>
</gene>
<feature type="domain" description="Glycoside hydrolase family 5" evidence="6">
    <location>
        <begin position="168"/>
        <end position="350"/>
    </location>
</feature>
<feature type="chain" id="PRO_5046542376" evidence="5">
    <location>
        <begin position="23"/>
        <end position="599"/>
    </location>
</feature>
<evidence type="ECO:0000259" key="7">
    <source>
        <dbReference type="Pfam" id="PF16586"/>
    </source>
</evidence>
<keyword evidence="2 3" id="KW-0326">Glycosidase</keyword>
<feature type="compositionally biased region" description="Polar residues" evidence="4">
    <location>
        <begin position="564"/>
        <end position="574"/>
    </location>
</feature>
<dbReference type="InterPro" id="IPR032260">
    <property type="entry name" value="DUF5060"/>
</dbReference>
<sequence>MKNCCLLLLTLLALLSARPGYAQGVLQSPRLLTAPVRQYEKAEWDITVAEQFRNAYNQREVTLDLVLTSPTGRPVVLPCYFERNESAGSTWKARFAPQETGPYAGVFRLTRKAGTVELAVSPFSVGAGRKPGFLHPNNLYTFRFDDGTLFRGVGENVAWEARSFEDQKFTYDYLLPTLAQNGANFFRTWMCYWNLPLEWPKVSSTKRYTNSSAYFHPGAIKRMDELVSLTDSLNLYFMLTLDWHGHLMEQGGWKNSAYNQSNGGPARTPTGFFTLPAAREKYKNKLRYVVARWGYSTNIAAWEFFNEVDNAAFTQQDSVLIPHEAITLWHGEMSRYLKDIDPYQHLVTTSISHRDILGLNAVAYFDFHQKHIYKHTEKIPSIYPNYIQTYGKPYVVGEFGYRWEDANPSYKDGFNYDYRRGLWYGLFSPTPILPMTWWWELFDDQKMTPYFRGVRAISDRMLAAGQGEFEPFTVSAGGLQSFGIRCGSQYFVYVLNASPAPVTASPTLAELAGRQLTVQFFEPTSLQYQAVSGLRQQGGTLTLPALTLAPQQERVLIITAKPSGKTQRQTARRTSSPMPPSAASGQSGPSASSGSAAVR</sequence>
<evidence type="ECO:0000313" key="9">
    <source>
        <dbReference type="Proteomes" id="UP000601099"/>
    </source>
</evidence>
<dbReference type="Gene3D" id="2.60.40.10">
    <property type="entry name" value="Immunoglobulins"/>
    <property type="match status" value="1"/>
</dbReference>
<comment type="similarity">
    <text evidence="3">Belongs to the glycosyl hydrolase 5 (cellulase A) family.</text>
</comment>